<dbReference type="EMBL" id="QRTC01000002">
    <property type="protein sequence ID" value="RGQ44253.1"/>
    <property type="molecule type" value="Genomic_DNA"/>
</dbReference>
<accession>A0A412B0V9</accession>
<protein>
    <submittedName>
        <fullName evidence="2">Transcriptional regulator</fullName>
    </submittedName>
</protein>
<dbReference type="AlphaFoldDB" id="A0A412B0V9"/>
<keyword evidence="1" id="KW-0812">Transmembrane</keyword>
<dbReference type="Pfam" id="PF07441">
    <property type="entry name" value="BofA"/>
    <property type="match status" value="1"/>
</dbReference>
<proteinExistence type="predicted"/>
<organism evidence="2 3">
    <name type="scientific">[Clostridium] leptum</name>
    <dbReference type="NCBI Taxonomy" id="1535"/>
    <lineage>
        <taxon>Bacteria</taxon>
        <taxon>Bacillati</taxon>
        <taxon>Bacillota</taxon>
        <taxon>Clostridia</taxon>
        <taxon>Eubacteriales</taxon>
        <taxon>Oscillospiraceae</taxon>
        <taxon>Oscillospiraceae incertae sedis</taxon>
    </lineage>
</organism>
<evidence type="ECO:0000313" key="3">
    <source>
        <dbReference type="Proteomes" id="UP000284751"/>
    </source>
</evidence>
<gene>
    <name evidence="2" type="ORF">DWY99_00990</name>
</gene>
<keyword evidence="1" id="KW-1133">Transmembrane helix</keyword>
<feature type="transmembrane region" description="Helical" evidence="1">
    <location>
        <begin position="62"/>
        <end position="86"/>
    </location>
</feature>
<name>A0A412B0V9_9FIRM</name>
<dbReference type="Proteomes" id="UP000284751">
    <property type="component" value="Unassembled WGS sequence"/>
</dbReference>
<feature type="transmembrane region" description="Helical" evidence="1">
    <location>
        <begin position="36"/>
        <end position="56"/>
    </location>
</feature>
<evidence type="ECO:0000256" key="1">
    <source>
        <dbReference type="SAM" id="Phobius"/>
    </source>
</evidence>
<keyword evidence="1" id="KW-0472">Membrane</keyword>
<reference evidence="2 3" key="1">
    <citation type="submission" date="2018-08" db="EMBL/GenBank/DDBJ databases">
        <title>A genome reference for cultivated species of the human gut microbiota.</title>
        <authorList>
            <person name="Zou Y."/>
            <person name="Xue W."/>
            <person name="Luo G."/>
        </authorList>
    </citation>
    <scope>NUCLEOTIDE SEQUENCE [LARGE SCALE GENOMIC DNA]</scope>
    <source>
        <strain evidence="2 3">AF28-26</strain>
    </source>
</reference>
<feature type="transmembrane region" description="Helical" evidence="1">
    <location>
        <begin position="6"/>
        <end position="24"/>
    </location>
</feature>
<dbReference type="InterPro" id="IPR010001">
    <property type="entry name" value="BofA"/>
</dbReference>
<evidence type="ECO:0000313" key="2">
    <source>
        <dbReference type="EMBL" id="RGQ44253.1"/>
    </source>
</evidence>
<sequence>MENWIIWLIFAGIFCALLILHVAAGSKKPFRRALGSALNGLVALVLVNITGGFTGVTLPVSLLSLGVSAGLGVPGVTMLLLLNLIWA</sequence>
<comment type="caution">
    <text evidence="2">The sequence shown here is derived from an EMBL/GenBank/DDBJ whole genome shotgun (WGS) entry which is preliminary data.</text>
</comment>